<feature type="domain" description="DNA methylase N-4/N-6" evidence="6">
    <location>
        <begin position="20"/>
        <end position="73"/>
    </location>
</feature>
<evidence type="ECO:0000256" key="2">
    <source>
        <dbReference type="ARBA" id="ARBA00022603"/>
    </source>
</evidence>
<keyword evidence="3" id="KW-0808">Transferase</keyword>
<organism evidence="7 8">
    <name type="scientific">Brucella intermedia 229E</name>
    <dbReference type="NCBI Taxonomy" id="1337887"/>
    <lineage>
        <taxon>Bacteria</taxon>
        <taxon>Pseudomonadati</taxon>
        <taxon>Pseudomonadota</taxon>
        <taxon>Alphaproteobacteria</taxon>
        <taxon>Hyphomicrobiales</taxon>
        <taxon>Brucellaceae</taxon>
        <taxon>Brucella/Ochrobactrum group</taxon>
        <taxon>Brucella</taxon>
    </lineage>
</organism>
<dbReference type="GO" id="GO:0008170">
    <property type="term" value="F:N-methyltransferase activity"/>
    <property type="evidence" value="ECO:0007669"/>
    <property type="project" value="InterPro"/>
</dbReference>
<accession>U4V278</accession>
<dbReference type="GO" id="GO:0009007">
    <property type="term" value="F:site-specific DNA-methyltransferase (adenine-specific) activity"/>
    <property type="evidence" value="ECO:0007669"/>
    <property type="project" value="UniProtKB-EC"/>
</dbReference>
<dbReference type="EMBL" id="ASXJ01000343">
    <property type="protein sequence ID" value="ERM00090.1"/>
    <property type="molecule type" value="Genomic_DNA"/>
</dbReference>
<dbReference type="SUPFAM" id="SSF53335">
    <property type="entry name" value="S-adenosyl-L-methionine-dependent methyltransferases"/>
    <property type="match status" value="1"/>
</dbReference>
<evidence type="ECO:0000256" key="4">
    <source>
        <dbReference type="ARBA" id="ARBA00047942"/>
    </source>
</evidence>
<evidence type="ECO:0000259" key="6">
    <source>
        <dbReference type="Pfam" id="PF01555"/>
    </source>
</evidence>
<keyword evidence="2" id="KW-0489">Methyltransferase</keyword>
<feature type="region of interest" description="Disordered" evidence="5">
    <location>
        <begin position="142"/>
        <end position="173"/>
    </location>
</feature>
<dbReference type="EC" id="2.1.1.72" evidence="1"/>
<dbReference type="GO" id="GO:0032259">
    <property type="term" value="P:methylation"/>
    <property type="evidence" value="ECO:0007669"/>
    <property type="project" value="UniProtKB-KW"/>
</dbReference>
<sequence>MKIDVKWTPSIPEGRWATLGPYYAMFPTDFVRDAIARFSKVGDGVIDPFCGRGTVPFVASSTGRFAVGMDVNPVAWVYASAKTSPEPDVQKVLRRIREIGEAVRPGGDEDPVNEVPGMGMGSEDSRIPECRPARALLEERTNRLDAGRDHPDLPARQGGGAVSNQMRQSKAMAPNYSVQWWKARGSRPPLK</sequence>
<name>U4V278_9HYPH</name>
<dbReference type="InterPro" id="IPR029063">
    <property type="entry name" value="SAM-dependent_MTases_sf"/>
</dbReference>
<dbReference type="AlphaFoldDB" id="U4V278"/>
<protein>
    <recommendedName>
        <fullName evidence="1">site-specific DNA-methyltransferase (adenine-specific)</fullName>
        <ecNumber evidence="1">2.1.1.72</ecNumber>
    </recommendedName>
</protein>
<evidence type="ECO:0000256" key="1">
    <source>
        <dbReference type="ARBA" id="ARBA00011900"/>
    </source>
</evidence>
<gene>
    <name evidence="7" type="ORF">Q644_07015</name>
</gene>
<dbReference type="Gene3D" id="3.40.50.150">
    <property type="entry name" value="Vaccinia Virus protein VP39"/>
    <property type="match status" value="1"/>
</dbReference>
<evidence type="ECO:0000313" key="8">
    <source>
        <dbReference type="Proteomes" id="UP000016842"/>
    </source>
</evidence>
<reference evidence="7 8" key="1">
    <citation type="journal article" date="2014" name="FEMS Microbiol. Lett.">
        <title>Genome sequencing analysis reveals virulence-related gene content of Ochrobactrum intermedium strain 229E, a urease-positive strain isolated from the human gastric niche.</title>
        <authorList>
            <person name="Kulkarni G.J."/>
            <person name="Shetty S."/>
            <person name="Dharne M.S."/>
            <person name="Shouche Y.S."/>
        </authorList>
    </citation>
    <scope>NUCLEOTIDE SEQUENCE [LARGE SCALE GENOMIC DNA]</scope>
    <source>
        <strain evidence="7 8">229E</strain>
    </source>
</reference>
<evidence type="ECO:0000313" key="7">
    <source>
        <dbReference type="EMBL" id="ERM00090.1"/>
    </source>
</evidence>
<dbReference type="Proteomes" id="UP000016842">
    <property type="component" value="Unassembled WGS sequence"/>
</dbReference>
<dbReference type="GO" id="GO:0003677">
    <property type="term" value="F:DNA binding"/>
    <property type="evidence" value="ECO:0007669"/>
    <property type="project" value="InterPro"/>
</dbReference>
<feature type="region of interest" description="Disordered" evidence="5">
    <location>
        <begin position="103"/>
        <end position="127"/>
    </location>
</feature>
<comment type="catalytic activity">
    <reaction evidence="4">
        <text>a 2'-deoxyadenosine in DNA + S-adenosyl-L-methionine = an N(6)-methyl-2'-deoxyadenosine in DNA + S-adenosyl-L-homocysteine + H(+)</text>
        <dbReference type="Rhea" id="RHEA:15197"/>
        <dbReference type="Rhea" id="RHEA-COMP:12418"/>
        <dbReference type="Rhea" id="RHEA-COMP:12419"/>
        <dbReference type="ChEBI" id="CHEBI:15378"/>
        <dbReference type="ChEBI" id="CHEBI:57856"/>
        <dbReference type="ChEBI" id="CHEBI:59789"/>
        <dbReference type="ChEBI" id="CHEBI:90615"/>
        <dbReference type="ChEBI" id="CHEBI:90616"/>
        <dbReference type="EC" id="2.1.1.72"/>
    </reaction>
</comment>
<feature type="compositionally biased region" description="Basic and acidic residues" evidence="5">
    <location>
        <begin position="142"/>
        <end position="153"/>
    </location>
</feature>
<dbReference type="InterPro" id="IPR002941">
    <property type="entry name" value="DNA_methylase_N4/N6"/>
</dbReference>
<comment type="caution">
    <text evidence="7">The sequence shown here is derived from an EMBL/GenBank/DDBJ whole genome shotgun (WGS) entry which is preliminary data.</text>
</comment>
<dbReference type="Pfam" id="PF01555">
    <property type="entry name" value="N6_N4_Mtase"/>
    <property type="match status" value="1"/>
</dbReference>
<proteinExistence type="predicted"/>
<evidence type="ECO:0000256" key="3">
    <source>
        <dbReference type="ARBA" id="ARBA00022679"/>
    </source>
</evidence>
<evidence type="ECO:0000256" key="5">
    <source>
        <dbReference type="SAM" id="MobiDB-lite"/>
    </source>
</evidence>